<dbReference type="InterPro" id="IPR040079">
    <property type="entry name" value="Glutathione_S-Trfase"/>
</dbReference>
<evidence type="ECO:0000256" key="1">
    <source>
        <dbReference type="ARBA" id="ARBA00007409"/>
    </source>
</evidence>
<dbReference type="PROSITE" id="PS50404">
    <property type="entry name" value="GST_NTER"/>
    <property type="match status" value="1"/>
</dbReference>
<evidence type="ECO:0000259" key="3">
    <source>
        <dbReference type="PROSITE" id="PS50404"/>
    </source>
</evidence>
<protein>
    <recommendedName>
        <fullName evidence="7">Glutathione S-transferase</fullName>
    </recommendedName>
</protein>
<dbReference type="SUPFAM" id="SSF52833">
    <property type="entry name" value="Thioredoxin-like"/>
    <property type="match status" value="1"/>
</dbReference>
<dbReference type="InterPro" id="IPR010987">
    <property type="entry name" value="Glutathione-S-Trfase_C-like"/>
</dbReference>
<dbReference type="Gene3D" id="1.20.1050.10">
    <property type="match status" value="1"/>
</dbReference>
<dbReference type="SUPFAM" id="SSF47616">
    <property type="entry name" value="GST C-terminal domain-like"/>
    <property type="match status" value="1"/>
</dbReference>
<dbReference type="NCBIfam" id="NF008731">
    <property type="entry name" value="PRK11752.1"/>
    <property type="match status" value="1"/>
</dbReference>
<comment type="similarity">
    <text evidence="1">Belongs to the GST superfamily.</text>
</comment>
<evidence type="ECO:0000256" key="2">
    <source>
        <dbReference type="SAM" id="MobiDB-lite"/>
    </source>
</evidence>
<reference evidence="5 6" key="1">
    <citation type="submission" date="2024-02" db="EMBL/GenBank/DDBJ databases">
        <authorList>
            <person name="Chen Y."/>
            <person name="Shah S."/>
            <person name="Dougan E. K."/>
            <person name="Thang M."/>
            <person name="Chan C."/>
        </authorList>
    </citation>
    <scope>NUCLEOTIDE SEQUENCE [LARGE SCALE GENOMIC DNA]</scope>
</reference>
<dbReference type="CDD" id="cd10292">
    <property type="entry name" value="GST_C_YghU_like"/>
    <property type="match status" value="1"/>
</dbReference>
<dbReference type="Proteomes" id="UP001642484">
    <property type="component" value="Unassembled WGS sequence"/>
</dbReference>
<dbReference type="CDD" id="cd03048">
    <property type="entry name" value="GST_N_Ure2p_like"/>
    <property type="match status" value="1"/>
</dbReference>
<keyword evidence="6" id="KW-1185">Reference proteome</keyword>
<feature type="compositionally biased region" description="Basic and acidic residues" evidence="2">
    <location>
        <begin position="871"/>
        <end position="886"/>
    </location>
</feature>
<evidence type="ECO:0000259" key="4">
    <source>
        <dbReference type="PROSITE" id="PS50405"/>
    </source>
</evidence>
<dbReference type="PANTHER" id="PTHR44051">
    <property type="entry name" value="GLUTATHIONE S-TRANSFERASE-RELATED"/>
    <property type="match status" value="1"/>
</dbReference>
<dbReference type="InterPro" id="IPR036249">
    <property type="entry name" value="Thioredoxin-like_sf"/>
</dbReference>
<dbReference type="SFLD" id="SFLDG01151">
    <property type="entry name" value="Main.2:_Nu-like"/>
    <property type="match status" value="1"/>
</dbReference>
<comment type="caution">
    <text evidence="5">The sequence shown here is derived from an EMBL/GenBank/DDBJ whole genome shotgun (WGS) entry which is preliminary data.</text>
</comment>
<name>A0ABP0HZX5_9DINO</name>
<feature type="region of interest" description="Disordered" evidence="2">
    <location>
        <begin position="864"/>
        <end position="886"/>
    </location>
</feature>
<feature type="domain" description="GST N-terminal" evidence="3">
    <location>
        <begin position="634"/>
        <end position="724"/>
    </location>
</feature>
<sequence length="886" mass="99635">MDPPRGHGLVDSATNSWIDEGKRRCNQGLDVAKAVRLWCRGERNDLPNLVEARSLPPLFYEQVVATLARCGCQVWHLSAHEQSPLLSTRRGSDWAHVWGIVSDNIDWAVVPGMKLIPLSFFDLHGVLKPKDAESPQWPEVESFLVAYTSADLVAEHLRLGHPPKEEEVKEYIAKGKGKGGSFGRRNWPFKWWFESVLLELSLLIGTDATTPFIQKHKLYAQIGLRMGQDPVESITKWFRDQLYSKKLRWRDVQLEALSPVLQELAEKDADFGLALQCSRKVYGQDINGLRRVVTSVEQQRKAAGEKVPAVLRQEDKDLPAAVSMLVRSAALTGRVWLDVHLEDVSRLGAPTSAQLLVDLRRIVYRLLGRDTITETRSDHSGVTSSKIVLDPQKLPPAEDLLRWPWSHRWQMFRSIVEHHLLDTTKGEGEQATPVETAVFEAFEARKSDDQVPDWAHGAFAAMVLEYVASLNRRPEPTMLREHEFDSLAATIALSCEISLPGAPLAKASPQLQEKLAHVKMIMSQVITTHFHANAEVRMPTRGIAVSTYFQASAHLLMDIARLLQLDADFGQGAMVRVPQCRPWAFGGTPLVAALPADYVVPKVWEHTEQGGTFGGTNRPYAGAWGEDKPLPKGEHKIQLYSMATPNGVKATIFLEELVDALPNFEYDAWFIPINGAQFTSGFHAANPNSKIPAMMDYTDSSKPVRVFESGSILLYLADKFDKEGRFFPKEYPARAECQNWLMWQMGTAPFLGGGFGHFYHYAPVKIEYAINRYAMETKRLFDVLDKHLGEGNKKYVCGDQYTIADMAIFPWIAGFVDGIIYGEAQEFLQVKEYKHLCAWSKRIGDRAAVKRGVMVNRAWGEKSSQLHNGHARSDFQSKTQDKLEAK</sequence>
<dbReference type="SFLD" id="SFLDS00019">
    <property type="entry name" value="Glutathione_Transferase_(cytos"/>
    <property type="match status" value="1"/>
</dbReference>
<gene>
    <name evidence="5" type="ORF">CCMP2556_LOCUS4199</name>
</gene>
<dbReference type="InterPro" id="IPR036282">
    <property type="entry name" value="Glutathione-S-Trfase_C_sf"/>
</dbReference>
<evidence type="ECO:0008006" key="7">
    <source>
        <dbReference type="Google" id="ProtNLM"/>
    </source>
</evidence>
<accession>A0ABP0HZX5</accession>
<feature type="domain" description="GST C-terminal" evidence="4">
    <location>
        <begin position="733"/>
        <end position="866"/>
    </location>
</feature>
<dbReference type="PANTHER" id="PTHR44051:SF22">
    <property type="entry name" value="DISULFIDE-BOND OXIDOREDUCTASE YGHU"/>
    <property type="match status" value="1"/>
</dbReference>
<dbReference type="EMBL" id="CAXAMN010001703">
    <property type="protein sequence ID" value="CAK8995845.1"/>
    <property type="molecule type" value="Genomic_DNA"/>
</dbReference>
<proteinExistence type="inferred from homology"/>
<dbReference type="Pfam" id="PF13410">
    <property type="entry name" value="GST_C_2"/>
    <property type="match status" value="1"/>
</dbReference>
<dbReference type="InterPro" id="IPR004045">
    <property type="entry name" value="Glutathione_S-Trfase_N"/>
</dbReference>
<organism evidence="5 6">
    <name type="scientific">Durusdinium trenchii</name>
    <dbReference type="NCBI Taxonomy" id="1381693"/>
    <lineage>
        <taxon>Eukaryota</taxon>
        <taxon>Sar</taxon>
        <taxon>Alveolata</taxon>
        <taxon>Dinophyceae</taxon>
        <taxon>Suessiales</taxon>
        <taxon>Symbiodiniaceae</taxon>
        <taxon>Durusdinium</taxon>
    </lineage>
</organism>
<evidence type="ECO:0000313" key="6">
    <source>
        <dbReference type="Proteomes" id="UP001642484"/>
    </source>
</evidence>
<dbReference type="SFLD" id="SFLDG00358">
    <property type="entry name" value="Main_(cytGST)"/>
    <property type="match status" value="1"/>
</dbReference>
<evidence type="ECO:0000313" key="5">
    <source>
        <dbReference type="EMBL" id="CAK8995845.1"/>
    </source>
</evidence>
<dbReference type="PROSITE" id="PS50405">
    <property type="entry name" value="GST_CTER"/>
    <property type="match status" value="1"/>
</dbReference>
<dbReference type="Gene3D" id="3.40.30.10">
    <property type="entry name" value="Glutaredoxin"/>
    <property type="match status" value="1"/>
</dbReference>